<keyword evidence="3" id="KW-0347">Helicase</keyword>
<dbReference type="Pfam" id="PF23445">
    <property type="entry name" value="WHD_SNRNP200"/>
    <property type="match status" value="1"/>
</dbReference>
<dbReference type="Gene3D" id="3.40.50.300">
    <property type="entry name" value="P-loop containing nucleotide triphosphate hydrolases"/>
    <property type="match status" value="1"/>
</dbReference>
<keyword evidence="2" id="KW-0378">Hydrolase</keyword>
<dbReference type="InterPro" id="IPR027417">
    <property type="entry name" value="P-loop_NTPase"/>
</dbReference>
<reference evidence="6 7" key="1">
    <citation type="submission" date="2023-05" db="EMBL/GenBank/DDBJ databases">
        <title>B98-5 Cell Line De Novo Hybrid Assembly: An Optical Mapping Approach.</title>
        <authorList>
            <person name="Kananen K."/>
            <person name="Auerbach J.A."/>
            <person name="Kautto E."/>
            <person name="Blachly J.S."/>
        </authorList>
    </citation>
    <scope>NUCLEOTIDE SEQUENCE [LARGE SCALE GENOMIC DNA]</scope>
    <source>
        <strain evidence="6">B95-8</strain>
        <tissue evidence="6">Cell line</tissue>
    </source>
</reference>
<dbReference type="InterPro" id="IPR050474">
    <property type="entry name" value="Hel308_SKI2-like"/>
</dbReference>
<protein>
    <recommendedName>
        <fullName evidence="5">MER3 helicase-like winged helix domain-containing protein</fullName>
    </recommendedName>
</protein>
<dbReference type="Proteomes" id="UP001266305">
    <property type="component" value="Unassembled WGS sequence"/>
</dbReference>
<dbReference type="PANTHER" id="PTHR47961">
    <property type="entry name" value="DNA POLYMERASE THETA, PUTATIVE (AFU_ORTHOLOGUE AFUA_1G05260)-RELATED"/>
    <property type="match status" value="1"/>
</dbReference>
<evidence type="ECO:0000256" key="1">
    <source>
        <dbReference type="ARBA" id="ARBA00022741"/>
    </source>
</evidence>
<proteinExistence type="predicted"/>
<organism evidence="6 7">
    <name type="scientific">Saguinus oedipus</name>
    <name type="common">Cotton-top tamarin</name>
    <name type="synonym">Oedipomidas oedipus</name>
    <dbReference type="NCBI Taxonomy" id="9490"/>
    <lineage>
        <taxon>Eukaryota</taxon>
        <taxon>Metazoa</taxon>
        <taxon>Chordata</taxon>
        <taxon>Craniata</taxon>
        <taxon>Vertebrata</taxon>
        <taxon>Euteleostomi</taxon>
        <taxon>Mammalia</taxon>
        <taxon>Eutheria</taxon>
        <taxon>Euarchontoglires</taxon>
        <taxon>Primates</taxon>
        <taxon>Haplorrhini</taxon>
        <taxon>Platyrrhini</taxon>
        <taxon>Cebidae</taxon>
        <taxon>Callitrichinae</taxon>
        <taxon>Saguinus</taxon>
    </lineage>
</organism>
<dbReference type="EMBL" id="JASSZA010000006">
    <property type="protein sequence ID" value="KAK2108924.1"/>
    <property type="molecule type" value="Genomic_DNA"/>
</dbReference>
<gene>
    <name evidence="6" type="ORF">P7K49_014089</name>
</gene>
<dbReference type="SUPFAM" id="SSF52540">
    <property type="entry name" value="P-loop containing nucleoside triphosphate hydrolases"/>
    <property type="match status" value="1"/>
</dbReference>
<dbReference type="InterPro" id="IPR036388">
    <property type="entry name" value="WH-like_DNA-bd_sf"/>
</dbReference>
<sequence length="234" mass="26917">MPGKQTCLTAIDILTTCVADIHWQRFLHFTEKNLIPYLEKLSDTRLKKMLLNGVGYLHEGLNLMEQHLVEQLSSSGAIQVVVASWSLCWGINMAAHLVIIMDTQYYNGKIQVYVDYPIYDVLQMVGHANHPLQDNEGHCVIMCQGSNKDFFKKSLHEPLPVESHLDHCMHDHFNTEILTKTIENKQDAVDYLAYTFLYHCMAQNPNYYNMQGISRHHLSDHLSELAEQTLSDLE</sequence>
<keyword evidence="4" id="KW-0067">ATP-binding</keyword>
<accession>A0ABQ9VJ78</accession>
<dbReference type="Gene3D" id="1.10.10.10">
    <property type="entry name" value="Winged helix-like DNA-binding domain superfamily/Winged helix DNA-binding domain"/>
    <property type="match status" value="1"/>
</dbReference>
<evidence type="ECO:0000313" key="6">
    <source>
        <dbReference type="EMBL" id="KAK2108924.1"/>
    </source>
</evidence>
<feature type="domain" description="MER3 helicase-like winged helix" evidence="5">
    <location>
        <begin position="162"/>
        <end position="234"/>
    </location>
</feature>
<comment type="caution">
    <text evidence="6">The sequence shown here is derived from an EMBL/GenBank/DDBJ whole genome shotgun (WGS) entry which is preliminary data.</text>
</comment>
<keyword evidence="7" id="KW-1185">Reference proteome</keyword>
<evidence type="ECO:0000256" key="4">
    <source>
        <dbReference type="ARBA" id="ARBA00022840"/>
    </source>
</evidence>
<dbReference type="InterPro" id="IPR057842">
    <property type="entry name" value="WH_MER3"/>
</dbReference>
<evidence type="ECO:0000259" key="5">
    <source>
        <dbReference type="Pfam" id="PF23445"/>
    </source>
</evidence>
<evidence type="ECO:0000313" key="7">
    <source>
        <dbReference type="Proteomes" id="UP001266305"/>
    </source>
</evidence>
<name>A0ABQ9VJ78_SAGOE</name>
<keyword evidence="1" id="KW-0547">Nucleotide-binding</keyword>
<evidence type="ECO:0000256" key="2">
    <source>
        <dbReference type="ARBA" id="ARBA00022801"/>
    </source>
</evidence>
<dbReference type="PANTHER" id="PTHR47961:SF4">
    <property type="entry name" value="ACTIVATING SIGNAL COINTEGRATOR 1 COMPLEX SUBUNIT 3"/>
    <property type="match status" value="1"/>
</dbReference>
<evidence type="ECO:0000256" key="3">
    <source>
        <dbReference type="ARBA" id="ARBA00022806"/>
    </source>
</evidence>